<sequence length="1072" mass="118325">MGGATGWSYKKNEEDARRGQNSGRSLLLLPLPTSMRTEAADARSLSDSDCLASPRQPFSLPVVAAEHRLIVTAAAAGGQLAPVTLTQLIVWDAVSDRDWIYHNYLPRYSMILNDSIIHARKNAIQIFGELARMFGEKFTEMFLVPHLVALCDDPNWAVRKAVCEVFVSVAEHTSYEVRSNVLARNFVHLIHDPCRWVTFGSFQQLGPLIATFANPTVTGLEIRDGKICLCNGEASSAGPTASIPSVASSPGAKRLHAANLSEQFSPQALIKRYGQLPEGIHVPTSMDETLPPQEVAPISPVAQQQLHQARRGERVMDSVLSGLNKMLNTWEKASPKRSPLSLFSTDRSLSDSPKIQSNAAPFDLPSPNHSIAAKCSSTDDLSKLGLEVGPEKKANDELSDDEDDGADLDVSFFEAEPSATDDETQGSKASSEEENAPKNPLSYWSADCDIDFDDEEELRPFGTSTTSPSAGIYLEDRFDVIRQPRSRSSSFGAMGSPNKISPRRHTNSVGASMKFGLTSPKTSSSSSSLSPPYNLQSLPPLQGRPPTSANSTPKRTRKRSESDMDVDDEAPLDNTLDVLLGSGMDGISTPVQVPHELVDCFMSILAPPSDNNYETEVYRYCAHNFPAVAFTLGRDAWPQLKKVYENLAFDDEIRVRSSIAHSIHEIAFIVGSEIADRDLLPVFCTLRSDDSLDVRTGILRHLYDFVKCLSPEKRNEIIQMLPQFFPIGTQRVQHGDWRSRHELISQLTQLCSLYDVKQINNHMSGIALTLANDRVAEVRMEAVMLVSRIVGALIEHEWNTATSNGDFDRSKAPLSVWFVEDIVSSFAETQKWTRRQTFASICAQVIKEKMCNVHQFQVFFLKHLERLINDKVPNVRLAVCEALACWKRCLETANSSDVTAETIQNLKLDVASNLETFANDNDIDVTYLAQRCEGIVKSSEPMNIVVRTKKMHQREEQHFGNRYVFNETGTYAVQRDGATVDVSPTEPPKEPPPSPSLAVAVVSKALPTLPPPHFRPEPPTDIQESVAAAREEATVIPPLTGANPPPTNHPEENVVIDMEIVENPHLGPISSE</sequence>
<dbReference type="AlphaFoldDB" id="A0A8S1H2S8"/>
<feature type="repeat" description="HEAT" evidence="2">
    <location>
        <begin position="640"/>
        <end position="678"/>
    </location>
</feature>
<dbReference type="EMBL" id="CAJGYM010000012">
    <property type="protein sequence ID" value="CAD6189811.1"/>
    <property type="molecule type" value="Genomic_DNA"/>
</dbReference>
<proteinExistence type="predicted"/>
<feature type="region of interest" description="Disordered" evidence="3">
    <location>
        <begin position="484"/>
        <end position="571"/>
    </location>
</feature>
<dbReference type="InterPro" id="IPR011989">
    <property type="entry name" value="ARM-like"/>
</dbReference>
<dbReference type="Gene3D" id="1.25.10.10">
    <property type="entry name" value="Leucine-rich Repeat Variant"/>
    <property type="match status" value="2"/>
</dbReference>
<keyword evidence="5" id="KW-1185">Reference proteome</keyword>
<dbReference type="InterPro" id="IPR016024">
    <property type="entry name" value="ARM-type_fold"/>
</dbReference>
<feature type="region of interest" description="Disordered" evidence="3">
    <location>
        <begin position="1"/>
        <end position="23"/>
    </location>
</feature>
<evidence type="ECO:0008006" key="6">
    <source>
        <dbReference type="Google" id="ProtNLM"/>
    </source>
</evidence>
<name>A0A8S1H2S8_9PELO</name>
<dbReference type="InterPro" id="IPR051023">
    <property type="entry name" value="PP2A_Regulatory_Subunit_A"/>
</dbReference>
<dbReference type="GO" id="GO:0005737">
    <property type="term" value="C:cytoplasm"/>
    <property type="evidence" value="ECO:0007669"/>
    <property type="project" value="TreeGrafter"/>
</dbReference>
<organism evidence="4 5">
    <name type="scientific">Caenorhabditis auriculariae</name>
    <dbReference type="NCBI Taxonomy" id="2777116"/>
    <lineage>
        <taxon>Eukaryota</taxon>
        <taxon>Metazoa</taxon>
        <taxon>Ecdysozoa</taxon>
        <taxon>Nematoda</taxon>
        <taxon>Chromadorea</taxon>
        <taxon>Rhabditida</taxon>
        <taxon>Rhabditina</taxon>
        <taxon>Rhabditomorpha</taxon>
        <taxon>Rhabditoidea</taxon>
        <taxon>Rhabditidae</taxon>
        <taxon>Peloderinae</taxon>
        <taxon>Caenorhabditis</taxon>
    </lineage>
</organism>
<dbReference type="Pfam" id="PF02985">
    <property type="entry name" value="HEAT"/>
    <property type="match status" value="2"/>
</dbReference>
<dbReference type="PROSITE" id="PS50077">
    <property type="entry name" value="HEAT_REPEAT"/>
    <property type="match status" value="3"/>
</dbReference>
<keyword evidence="1" id="KW-0677">Repeat</keyword>
<dbReference type="SUPFAM" id="SSF48371">
    <property type="entry name" value="ARM repeat"/>
    <property type="match status" value="1"/>
</dbReference>
<reference evidence="4" key="1">
    <citation type="submission" date="2020-10" db="EMBL/GenBank/DDBJ databases">
        <authorList>
            <person name="Kikuchi T."/>
        </authorList>
    </citation>
    <scope>NUCLEOTIDE SEQUENCE</scope>
    <source>
        <strain evidence="4">NKZ352</strain>
    </source>
</reference>
<feature type="repeat" description="HEAT" evidence="2">
    <location>
        <begin position="679"/>
        <end position="716"/>
    </location>
</feature>
<comment type="caution">
    <text evidence="4">The sequence shown here is derived from an EMBL/GenBank/DDBJ whole genome shotgun (WGS) entry which is preliminary data.</text>
</comment>
<evidence type="ECO:0000256" key="1">
    <source>
        <dbReference type="ARBA" id="ARBA00022737"/>
    </source>
</evidence>
<gene>
    <name evidence="4" type="ORF">CAUJ_LOCUS5730</name>
</gene>
<dbReference type="InterPro" id="IPR021133">
    <property type="entry name" value="HEAT_type_2"/>
</dbReference>
<feature type="region of interest" description="Disordered" evidence="3">
    <location>
        <begin position="415"/>
        <end position="446"/>
    </location>
</feature>
<evidence type="ECO:0000256" key="3">
    <source>
        <dbReference type="SAM" id="MobiDB-lite"/>
    </source>
</evidence>
<dbReference type="PANTHER" id="PTHR10648:SF1">
    <property type="entry name" value="SERINE_THREONINE-PROTEIN PHOSPHATASE 4 REGULATORY SUBUNIT 1"/>
    <property type="match status" value="1"/>
</dbReference>
<accession>A0A8S1H2S8</accession>
<feature type="region of interest" description="Disordered" evidence="3">
    <location>
        <begin position="334"/>
        <end position="374"/>
    </location>
</feature>
<feature type="compositionally biased region" description="Low complexity" evidence="3">
    <location>
        <begin position="517"/>
        <end position="541"/>
    </location>
</feature>
<dbReference type="OrthoDB" id="340346at2759"/>
<feature type="compositionally biased region" description="Polar residues" evidence="3">
    <location>
        <begin position="341"/>
        <end position="359"/>
    </location>
</feature>
<dbReference type="Proteomes" id="UP000835052">
    <property type="component" value="Unassembled WGS sequence"/>
</dbReference>
<protein>
    <recommendedName>
        <fullName evidence="6">Serine/threonine-protein phosphatase 4 regulatory subunit 1</fullName>
    </recommendedName>
</protein>
<feature type="repeat" description="HEAT" evidence="2">
    <location>
        <begin position="143"/>
        <end position="180"/>
    </location>
</feature>
<evidence type="ECO:0000256" key="2">
    <source>
        <dbReference type="PROSITE-ProRule" id="PRU00103"/>
    </source>
</evidence>
<dbReference type="GO" id="GO:0019888">
    <property type="term" value="F:protein phosphatase regulator activity"/>
    <property type="evidence" value="ECO:0007669"/>
    <property type="project" value="TreeGrafter"/>
</dbReference>
<evidence type="ECO:0000313" key="4">
    <source>
        <dbReference type="EMBL" id="CAD6189811.1"/>
    </source>
</evidence>
<dbReference type="InterPro" id="IPR000357">
    <property type="entry name" value="HEAT"/>
</dbReference>
<evidence type="ECO:0000313" key="5">
    <source>
        <dbReference type="Proteomes" id="UP000835052"/>
    </source>
</evidence>
<dbReference type="PANTHER" id="PTHR10648">
    <property type="entry name" value="SERINE/THREONINE-PROTEIN PHOSPHATASE PP2A 65 KDA REGULATORY SUBUNIT"/>
    <property type="match status" value="1"/>
</dbReference>